<dbReference type="SUPFAM" id="SSF55073">
    <property type="entry name" value="Nucleotide cyclase"/>
    <property type="match status" value="1"/>
</dbReference>
<dbReference type="PROSITE" id="PS50887">
    <property type="entry name" value="GGDEF"/>
    <property type="match status" value="1"/>
</dbReference>
<sequence length="687" mass="77553">MKRPVFKNLQLLRLHWRRGTLTYLLALLIIGVLALLSHYLVQSIVNQQEASARVVNLAGRQRMLSQRITLFAGQLLAEKRNQSITLYPGEYLDAIATMKKVHQGLMHGSLSLEIPAPESAAIHKIFTSPPINLDQRLQAFFQLADSIVDESLPLTARQQAYQALSTMARYDILNALDALVLQFQKDSEAAIAKLQQYNRLSLMGMLITLLLEALFIFRPLLLSLYRREKQYLLLLRKMDAEIAHRVSFQTFNDPLTGLPNRISMLEKIQTCITLAQQNGSSLVVISVGLDRFKDINNSLGHDKGDELLIGIGERLQGLVQQYHGFLGRITGDEFAIVLDQRKENLELVQLMRQLLQSIAEPFEGESFCIHVTASLGLACYADDGANARSLLMHANQAMRIAKDEGGSCFRFFQPIMTSKMTRRIKLDQELRLAMSDCAQLMLFYQPKVDLRDGRIAGVEALLRWHHPQQGMISPAEFIPIAEDSGLIVELGDWVLVRAFEQMSWWQQQGFTVDVAINISAKQLLRRNISERVLSLTQQLEVDPRHVQLEITENNLMDNMSRILPQLQALQQYGFTLAIDDFGTGHSSLSRLRDLPVKVLKIDRSFVINALRDQKDEQLVEAIIGIGHTLNRTVIAEGIETPEQMALLQQLGCEEGQGFLFAKPMSAEQLEALLHKGRIDLSSKEEMA</sequence>
<evidence type="ECO:0000313" key="8">
    <source>
        <dbReference type="EMBL" id="QUN05797.1"/>
    </source>
</evidence>
<dbReference type="NCBIfam" id="TIGR00254">
    <property type="entry name" value="GGDEF"/>
    <property type="match status" value="1"/>
</dbReference>
<name>A0ABX7YT05_9GAMM</name>
<dbReference type="InterPro" id="IPR050706">
    <property type="entry name" value="Cyclic-di-GMP_PDE-like"/>
</dbReference>
<feature type="transmembrane region" description="Helical" evidence="5">
    <location>
        <begin position="21"/>
        <end position="41"/>
    </location>
</feature>
<protein>
    <submittedName>
        <fullName evidence="8">EAL domain-containing protein</fullName>
    </submittedName>
</protein>
<dbReference type="EMBL" id="CP073587">
    <property type="protein sequence ID" value="QUN05797.1"/>
    <property type="molecule type" value="Genomic_DNA"/>
</dbReference>
<comment type="subcellular location">
    <subcellularLocation>
        <location evidence="1">Membrane</location>
        <topology evidence="1">Multi-pass membrane protein</topology>
    </subcellularLocation>
</comment>
<accession>A0ABX7YT05</accession>
<dbReference type="Pfam" id="PF00563">
    <property type="entry name" value="EAL"/>
    <property type="match status" value="1"/>
</dbReference>
<dbReference type="CDD" id="cd01949">
    <property type="entry name" value="GGDEF"/>
    <property type="match status" value="1"/>
</dbReference>
<feature type="transmembrane region" description="Helical" evidence="5">
    <location>
        <begin position="200"/>
        <end position="221"/>
    </location>
</feature>
<dbReference type="InterPro" id="IPR001633">
    <property type="entry name" value="EAL_dom"/>
</dbReference>
<organism evidence="8 9">
    <name type="scientific">Shewanella yunxiaonensis</name>
    <dbReference type="NCBI Taxonomy" id="2829809"/>
    <lineage>
        <taxon>Bacteria</taxon>
        <taxon>Pseudomonadati</taxon>
        <taxon>Pseudomonadota</taxon>
        <taxon>Gammaproteobacteria</taxon>
        <taxon>Alteromonadales</taxon>
        <taxon>Shewanellaceae</taxon>
        <taxon>Shewanella</taxon>
    </lineage>
</organism>
<dbReference type="Proteomes" id="UP000679575">
    <property type="component" value="Chromosome"/>
</dbReference>
<dbReference type="SUPFAM" id="SSF141868">
    <property type="entry name" value="EAL domain-like"/>
    <property type="match status" value="1"/>
</dbReference>
<evidence type="ECO:0000313" key="9">
    <source>
        <dbReference type="Proteomes" id="UP000679575"/>
    </source>
</evidence>
<evidence type="ECO:0000256" key="3">
    <source>
        <dbReference type="ARBA" id="ARBA00022989"/>
    </source>
</evidence>
<evidence type="ECO:0000256" key="1">
    <source>
        <dbReference type="ARBA" id="ARBA00004141"/>
    </source>
</evidence>
<evidence type="ECO:0000256" key="5">
    <source>
        <dbReference type="SAM" id="Phobius"/>
    </source>
</evidence>
<feature type="domain" description="EAL" evidence="6">
    <location>
        <begin position="423"/>
        <end position="677"/>
    </location>
</feature>
<keyword evidence="9" id="KW-1185">Reference proteome</keyword>
<gene>
    <name evidence="8" type="ORF">KDN34_16740</name>
</gene>
<dbReference type="InterPro" id="IPR029095">
    <property type="entry name" value="NarX-like_N"/>
</dbReference>
<dbReference type="InterPro" id="IPR043128">
    <property type="entry name" value="Rev_trsase/Diguanyl_cyclase"/>
</dbReference>
<keyword evidence="3 5" id="KW-1133">Transmembrane helix</keyword>
<dbReference type="Gene3D" id="3.30.70.270">
    <property type="match status" value="1"/>
</dbReference>
<feature type="domain" description="GGDEF" evidence="7">
    <location>
        <begin position="280"/>
        <end position="414"/>
    </location>
</feature>
<keyword evidence="2 5" id="KW-0812">Transmembrane</keyword>
<dbReference type="PROSITE" id="PS50883">
    <property type="entry name" value="EAL"/>
    <property type="match status" value="1"/>
</dbReference>
<evidence type="ECO:0000259" key="7">
    <source>
        <dbReference type="PROSITE" id="PS50887"/>
    </source>
</evidence>
<dbReference type="Pfam" id="PF00990">
    <property type="entry name" value="GGDEF"/>
    <property type="match status" value="1"/>
</dbReference>
<dbReference type="PANTHER" id="PTHR33121">
    <property type="entry name" value="CYCLIC DI-GMP PHOSPHODIESTERASE PDEF"/>
    <property type="match status" value="1"/>
</dbReference>
<dbReference type="PANTHER" id="PTHR33121:SF19">
    <property type="entry name" value="CYCLIC DI-GMP PHOSPHODIESTERASE PA2567"/>
    <property type="match status" value="1"/>
</dbReference>
<dbReference type="InterPro" id="IPR029787">
    <property type="entry name" value="Nucleotide_cyclase"/>
</dbReference>
<dbReference type="SMART" id="SM00052">
    <property type="entry name" value="EAL"/>
    <property type="match status" value="1"/>
</dbReference>
<evidence type="ECO:0000256" key="2">
    <source>
        <dbReference type="ARBA" id="ARBA00022692"/>
    </source>
</evidence>
<dbReference type="CDD" id="cd01948">
    <property type="entry name" value="EAL"/>
    <property type="match status" value="1"/>
</dbReference>
<proteinExistence type="predicted"/>
<dbReference type="Gene3D" id="3.20.20.450">
    <property type="entry name" value="EAL domain"/>
    <property type="match status" value="1"/>
</dbReference>
<dbReference type="InterPro" id="IPR035919">
    <property type="entry name" value="EAL_sf"/>
</dbReference>
<dbReference type="SMART" id="SM00267">
    <property type="entry name" value="GGDEF"/>
    <property type="match status" value="1"/>
</dbReference>
<evidence type="ECO:0000256" key="4">
    <source>
        <dbReference type="ARBA" id="ARBA00023136"/>
    </source>
</evidence>
<evidence type="ECO:0000259" key="6">
    <source>
        <dbReference type="PROSITE" id="PS50883"/>
    </source>
</evidence>
<dbReference type="InterPro" id="IPR000160">
    <property type="entry name" value="GGDEF_dom"/>
</dbReference>
<dbReference type="RefSeq" id="WP_212594823.1">
    <property type="nucleotide sequence ID" value="NZ_CP073587.1"/>
</dbReference>
<reference evidence="8 9" key="1">
    <citation type="submission" date="2021-04" db="EMBL/GenBank/DDBJ databases">
        <title>Novel species identification of genus Shewanella.</title>
        <authorList>
            <person name="Liu G."/>
        </authorList>
    </citation>
    <scope>NUCLEOTIDE SEQUENCE [LARGE SCALE GENOMIC DNA]</scope>
    <source>
        <strain evidence="8 9">FJAT-54481</strain>
    </source>
</reference>
<dbReference type="Pfam" id="PF13675">
    <property type="entry name" value="PilJ"/>
    <property type="match status" value="1"/>
</dbReference>
<keyword evidence="4 5" id="KW-0472">Membrane</keyword>